<comment type="caution">
    <text evidence="4">The sequence shown here is derived from an EMBL/GenBank/DDBJ whole genome shotgun (WGS) entry which is preliminary data.</text>
</comment>
<keyword evidence="1" id="KW-1133">Transmembrane helix</keyword>
<dbReference type="Proteomes" id="UP000581087">
    <property type="component" value="Unassembled WGS sequence"/>
</dbReference>
<accession>A0A4Q2M7K2</accession>
<evidence type="ECO:0000313" key="3">
    <source>
        <dbReference type="EMBL" id="NYD68536.1"/>
    </source>
</evidence>
<dbReference type="AlphaFoldDB" id="A0A4Q2M7K2"/>
<dbReference type="Proteomes" id="UP000292686">
    <property type="component" value="Unassembled WGS sequence"/>
</dbReference>
<feature type="transmembrane region" description="Helical" evidence="1">
    <location>
        <begin position="12"/>
        <end position="30"/>
    </location>
</feature>
<evidence type="ECO:0000259" key="2">
    <source>
        <dbReference type="Pfam" id="PF04892"/>
    </source>
</evidence>
<evidence type="ECO:0000313" key="4">
    <source>
        <dbReference type="EMBL" id="RXZ85921.1"/>
    </source>
</evidence>
<dbReference type="InterPro" id="IPR053150">
    <property type="entry name" value="Teicoplanin_resist-assoc"/>
</dbReference>
<feature type="domain" description="VanZ-like" evidence="2">
    <location>
        <begin position="35"/>
        <end position="109"/>
    </location>
</feature>
<feature type="transmembrane region" description="Helical" evidence="1">
    <location>
        <begin position="61"/>
        <end position="80"/>
    </location>
</feature>
<dbReference type="EMBL" id="SDPM01000006">
    <property type="protein sequence ID" value="RXZ85921.1"/>
    <property type="molecule type" value="Genomic_DNA"/>
</dbReference>
<reference evidence="4 5" key="1">
    <citation type="submission" date="2019-01" db="EMBL/GenBank/DDBJ databases">
        <title>Agromyces.</title>
        <authorList>
            <person name="Li J."/>
        </authorList>
    </citation>
    <scope>NUCLEOTIDE SEQUENCE [LARGE SCALE GENOMIC DNA]</scope>
    <source>
        <strain evidence="4 5">DSM 23870</strain>
    </source>
</reference>
<dbReference type="PANTHER" id="PTHR36834:SF1">
    <property type="entry name" value="INTEGRAL MEMBRANE PROTEIN"/>
    <property type="match status" value="1"/>
</dbReference>
<name>A0A4Q2M7K2_9MICO</name>
<keyword evidence="5" id="KW-1185">Reference proteome</keyword>
<keyword evidence="1" id="KW-0812">Transmembrane</keyword>
<evidence type="ECO:0000313" key="6">
    <source>
        <dbReference type="Proteomes" id="UP000581087"/>
    </source>
</evidence>
<dbReference type="InterPro" id="IPR006976">
    <property type="entry name" value="VanZ-like"/>
</dbReference>
<reference evidence="3 6" key="2">
    <citation type="submission" date="2020-07" db="EMBL/GenBank/DDBJ databases">
        <title>Sequencing the genomes of 1000 actinobacteria strains.</title>
        <authorList>
            <person name="Klenk H.-P."/>
        </authorList>
    </citation>
    <scope>NUCLEOTIDE SEQUENCE [LARGE SCALE GENOMIC DNA]</scope>
    <source>
        <strain evidence="3 6">DSM 23870</strain>
    </source>
</reference>
<dbReference type="Pfam" id="PF04892">
    <property type="entry name" value="VanZ"/>
    <property type="match status" value="1"/>
</dbReference>
<evidence type="ECO:0000313" key="5">
    <source>
        <dbReference type="Proteomes" id="UP000292686"/>
    </source>
</evidence>
<protein>
    <submittedName>
        <fullName evidence="3">Glycopeptide antibiotics resistance protein</fullName>
    </submittedName>
    <submittedName>
        <fullName evidence="4">VanZ family protein</fullName>
    </submittedName>
</protein>
<organism evidence="4 5">
    <name type="scientific">Agromyces atrinae</name>
    <dbReference type="NCBI Taxonomy" id="592376"/>
    <lineage>
        <taxon>Bacteria</taxon>
        <taxon>Bacillati</taxon>
        <taxon>Actinomycetota</taxon>
        <taxon>Actinomycetes</taxon>
        <taxon>Micrococcales</taxon>
        <taxon>Microbacteriaceae</taxon>
        <taxon>Agromyces</taxon>
    </lineage>
</organism>
<sequence length="121" mass="12621">MPARTAGRVIGLVDIVAGWAGAFGVPFDVAYPVLEFSANIALFVPFGILVALSIPRSRRRFGMTAALAFLSSCAIELIQLSIPTRVSTVSDVVANTLGGIIGALIIRVLTRRGAPTTVNPA</sequence>
<proteinExistence type="predicted"/>
<dbReference type="EMBL" id="JACCBI010000001">
    <property type="protein sequence ID" value="NYD68536.1"/>
    <property type="molecule type" value="Genomic_DNA"/>
</dbReference>
<dbReference type="PANTHER" id="PTHR36834">
    <property type="entry name" value="MEMBRANE PROTEIN-RELATED"/>
    <property type="match status" value="1"/>
</dbReference>
<feature type="transmembrane region" description="Helical" evidence="1">
    <location>
        <begin position="36"/>
        <end position="54"/>
    </location>
</feature>
<evidence type="ECO:0000256" key="1">
    <source>
        <dbReference type="SAM" id="Phobius"/>
    </source>
</evidence>
<gene>
    <name evidence="3" type="ORF">BJ972_003055</name>
    <name evidence="4" type="ORF">ESP50_11930</name>
</gene>
<dbReference type="OrthoDB" id="3787741at2"/>
<feature type="transmembrane region" description="Helical" evidence="1">
    <location>
        <begin position="92"/>
        <end position="110"/>
    </location>
</feature>
<keyword evidence="1" id="KW-0472">Membrane</keyword>